<gene>
    <name evidence="3" type="ORF">MtrunA17_Chr4g0047331</name>
</gene>
<evidence type="ECO:0000259" key="2">
    <source>
        <dbReference type="Pfam" id="PF23622"/>
    </source>
</evidence>
<name>A0A396I9Y5_MEDTR</name>
<dbReference type="InterPro" id="IPR032675">
    <property type="entry name" value="LRR_dom_sf"/>
</dbReference>
<dbReference type="AlphaFoldDB" id="A0A396I9Y5"/>
<sequence length="494" mass="57320">MHLKFNCVPVPFFVVFIVSLLMASSETQNSVVEAKKTKIDTPDYLPVDIIYTIFTLLPIKNAIVAASTGSPRYKGSWRHNRRFLFGRDFHLQYGQQNLVAIVDHLFNSHEGNEIKTFMLHIDPVGIKALLNKWLQICTQKDLEDLELHFFLPSFTIESSVFNALHKLKTLKLIKCKIQLPEVLSGLQFLHTLSLCKLPITEGMFHALIEHCKMLESIDLIKCSTIKKLNLIARENRHFKKLRIASCGDLKEIEIDSPTLHSIFYHGKFSTIRIVQGMQLYEAFFYFTPSKKYIQPSMVEALVKDLSHVSILTITPVIIEGVARQGVFQEIQYCFVNVRELQLFMNGGIFCNPYHITMFLKNCPSLVTLFIDLDNYQFDLGRIWQEHQKAELDNCNHKFIQLKVVVLRNFKCLPSELELVKMVLQRAINLERLVLIPPRINGRSKFKREDTPIYEKLFSSWKASERAIVELHEKYIKKSFINPTHPKSWHYAYAS</sequence>
<dbReference type="PANTHER" id="PTHR34145">
    <property type="entry name" value="OS02G0105600 PROTEIN"/>
    <property type="match status" value="1"/>
</dbReference>
<dbReference type="InterPro" id="IPR053772">
    <property type="entry name" value="At1g61320/At1g61330-like"/>
</dbReference>
<feature type="chain" id="PRO_5017402217" evidence="1">
    <location>
        <begin position="28"/>
        <end position="494"/>
    </location>
</feature>
<accession>A0A396I9Y5</accession>
<dbReference type="PANTHER" id="PTHR34145:SF54">
    <property type="entry name" value="FBD-ASSOCIATED F-BOX PLANT PROTEIN"/>
    <property type="match status" value="1"/>
</dbReference>
<organism evidence="3">
    <name type="scientific">Medicago truncatula</name>
    <name type="common">Barrel medic</name>
    <name type="synonym">Medicago tribuloides</name>
    <dbReference type="NCBI Taxonomy" id="3880"/>
    <lineage>
        <taxon>Eukaryota</taxon>
        <taxon>Viridiplantae</taxon>
        <taxon>Streptophyta</taxon>
        <taxon>Embryophyta</taxon>
        <taxon>Tracheophyta</taxon>
        <taxon>Spermatophyta</taxon>
        <taxon>Magnoliopsida</taxon>
        <taxon>eudicotyledons</taxon>
        <taxon>Gunneridae</taxon>
        <taxon>Pentapetalae</taxon>
        <taxon>rosids</taxon>
        <taxon>fabids</taxon>
        <taxon>Fabales</taxon>
        <taxon>Fabaceae</taxon>
        <taxon>Papilionoideae</taxon>
        <taxon>50 kb inversion clade</taxon>
        <taxon>NPAAA clade</taxon>
        <taxon>Hologalegina</taxon>
        <taxon>IRL clade</taxon>
        <taxon>Trifolieae</taxon>
        <taxon>Medicago</taxon>
    </lineage>
</organism>
<evidence type="ECO:0000256" key="1">
    <source>
        <dbReference type="SAM" id="SignalP"/>
    </source>
</evidence>
<dbReference type="Proteomes" id="UP000265566">
    <property type="component" value="Chromosome 4"/>
</dbReference>
<dbReference type="Gramene" id="rna25007">
    <property type="protein sequence ID" value="RHN62430.1"/>
    <property type="gene ID" value="gene25007"/>
</dbReference>
<dbReference type="Pfam" id="PF23622">
    <property type="entry name" value="LRR_At1g61320_AtMIF1"/>
    <property type="match status" value="1"/>
</dbReference>
<keyword evidence="1" id="KW-0732">Signal</keyword>
<proteinExistence type="predicted"/>
<comment type="caution">
    <text evidence="3">The sequence shown here is derived from an EMBL/GenBank/DDBJ whole genome shotgun (WGS) entry which is preliminary data.</text>
</comment>
<protein>
    <submittedName>
        <fullName evidence="3">Putative leucine-rich repeat domain, L domain-containing protein</fullName>
    </submittedName>
</protein>
<dbReference type="InterPro" id="IPR055357">
    <property type="entry name" value="LRR_At1g61320_AtMIF1"/>
</dbReference>
<dbReference type="EMBL" id="PSQE01000004">
    <property type="protein sequence ID" value="RHN62430.1"/>
    <property type="molecule type" value="Genomic_DNA"/>
</dbReference>
<dbReference type="SUPFAM" id="SSF52047">
    <property type="entry name" value="RNI-like"/>
    <property type="match status" value="1"/>
</dbReference>
<reference evidence="3" key="1">
    <citation type="journal article" date="2018" name="Nat. Plants">
        <title>Whole-genome landscape of Medicago truncatula symbiotic genes.</title>
        <authorList>
            <person name="Pecrix Y."/>
            <person name="Gamas P."/>
            <person name="Carrere S."/>
        </authorList>
    </citation>
    <scope>NUCLEOTIDE SEQUENCE</scope>
    <source>
        <tissue evidence="3">Leaves</tissue>
    </source>
</reference>
<feature type="domain" description="At1g61320/AtMIF1 LRR" evidence="2">
    <location>
        <begin position="107"/>
        <end position="445"/>
    </location>
</feature>
<evidence type="ECO:0000313" key="3">
    <source>
        <dbReference type="EMBL" id="RHN62430.1"/>
    </source>
</evidence>
<dbReference type="Gene3D" id="3.80.10.10">
    <property type="entry name" value="Ribonuclease Inhibitor"/>
    <property type="match status" value="1"/>
</dbReference>
<feature type="signal peptide" evidence="1">
    <location>
        <begin position="1"/>
        <end position="27"/>
    </location>
</feature>